<feature type="domain" description="N-(5'phosphoribosyl) anthranilate isomerase (PRAI)" evidence="9">
    <location>
        <begin position="75"/>
        <end position="246"/>
    </location>
</feature>
<evidence type="ECO:0000256" key="8">
    <source>
        <dbReference type="ARBA" id="ARBA00023235"/>
    </source>
</evidence>
<evidence type="ECO:0000256" key="2">
    <source>
        <dbReference type="ARBA" id="ARBA00007571"/>
    </source>
</evidence>
<comment type="pathway">
    <text evidence="1">Amino-acid biosynthesis; L-tryptophan biosynthesis; L-tryptophan from chorismate: step 3/5.</text>
</comment>
<comment type="similarity">
    <text evidence="2">Belongs to the TrpF family.</text>
</comment>
<keyword evidence="6" id="KW-0822">Tryptophan biosynthesis</keyword>
<evidence type="ECO:0000313" key="11">
    <source>
        <dbReference type="Proteomes" id="UP000195602"/>
    </source>
</evidence>
<evidence type="ECO:0000256" key="1">
    <source>
        <dbReference type="ARBA" id="ARBA00004664"/>
    </source>
</evidence>
<dbReference type="Pfam" id="PF00697">
    <property type="entry name" value="PRAI"/>
    <property type="match status" value="1"/>
</dbReference>
<dbReference type="AlphaFoldDB" id="A0AA91Q574"/>
<dbReference type="Proteomes" id="UP000195602">
    <property type="component" value="Unassembled WGS sequence"/>
</dbReference>
<sequence length="252" mass="27949">MTKLVKICGLRTTEAAEKAIDSGADLLGVIMVPNRKRSVTHSVASDISQLAREAREKSGRALKTPTEIVAYVQKQQLASHDSYFRLYHQLLVENGPFLVGVFRNQNIDEVFSLAEKCALDCIQLHGSEDISPYLERNKDGKYLIIKRYVIPDHVAEMNDFFTTVCDRASEGFAFPLLDSEAGGEGKTIDWSLINDLEGKFVLAGGLSPDNLKDTVPYSKNVFGFDVSGGVEDENGDKDLPKIEQFVLEGKRM</sequence>
<dbReference type="InterPro" id="IPR013785">
    <property type="entry name" value="Aldolase_TIM"/>
</dbReference>
<dbReference type="Gene3D" id="3.20.20.70">
    <property type="entry name" value="Aldolase class I"/>
    <property type="match status" value="1"/>
</dbReference>
<organism evidence="10 11">
    <name type="scientific">Clavispora lusitaniae</name>
    <name type="common">Candida lusitaniae</name>
    <dbReference type="NCBI Taxonomy" id="36911"/>
    <lineage>
        <taxon>Eukaryota</taxon>
        <taxon>Fungi</taxon>
        <taxon>Dikarya</taxon>
        <taxon>Ascomycota</taxon>
        <taxon>Saccharomycotina</taxon>
        <taxon>Pichiomycetes</taxon>
        <taxon>Metschnikowiaceae</taxon>
        <taxon>Clavispora</taxon>
    </lineage>
</organism>
<evidence type="ECO:0000256" key="5">
    <source>
        <dbReference type="ARBA" id="ARBA00022605"/>
    </source>
</evidence>
<evidence type="ECO:0000256" key="6">
    <source>
        <dbReference type="ARBA" id="ARBA00022822"/>
    </source>
</evidence>
<accession>A0AA91Q574</accession>
<name>A0AA91Q574_CLALS</name>
<gene>
    <name evidence="10" type="ORF">A9F13_01g07370</name>
</gene>
<dbReference type="EMBL" id="LYUB02000001">
    <property type="protein sequence ID" value="OVF11250.1"/>
    <property type="molecule type" value="Genomic_DNA"/>
</dbReference>
<reference evidence="10 11" key="1">
    <citation type="submission" date="2017-04" db="EMBL/GenBank/DDBJ databases">
        <title>Draft genome of the yeast Clavispora lusitaniae type strain CBS 6936.</title>
        <authorList>
            <person name="Durrens P."/>
            <person name="Klopp C."/>
            <person name="Biteau N."/>
            <person name="Fitton-Ouhabi V."/>
            <person name="Dementhon K."/>
            <person name="Accoceberry I."/>
            <person name="Sherman D.J."/>
            <person name="Noel T."/>
        </authorList>
    </citation>
    <scope>NUCLEOTIDE SEQUENCE [LARGE SCALE GENOMIC DNA]</scope>
    <source>
        <strain evidence="10 11">CBS 6936</strain>
    </source>
</reference>
<proteinExistence type="inferred from homology"/>
<dbReference type="InterPro" id="IPR044643">
    <property type="entry name" value="TrpF_fam"/>
</dbReference>
<evidence type="ECO:0000256" key="3">
    <source>
        <dbReference type="ARBA" id="ARBA00012572"/>
    </source>
</evidence>
<evidence type="ECO:0000313" key="10">
    <source>
        <dbReference type="EMBL" id="OVF11250.1"/>
    </source>
</evidence>
<dbReference type="HAMAP" id="MF_00135">
    <property type="entry name" value="PRAI"/>
    <property type="match status" value="1"/>
</dbReference>
<protein>
    <recommendedName>
        <fullName evidence="4">N-(5'-phosphoribosyl)anthranilate isomerase</fullName>
        <ecNumber evidence="3">5.3.1.24</ecNumber>
    </recommendedName>
</protein>
<dbReference type="InterPro" id="IPR001240">
    <property type="entry name" value="PRAI_dom"/>
</dbReference>
<evidence type="ECO:0000256" key="4">
    <source>
        <dbReference type="ARBA" id="ARBA00022272"/>
    </source>
</evidence>
<comment type="caution">
    <text evidence="10">The sequence shown here is derived from an EMBL/GenBank/DDBJ whole genome shotgun (WGS) entry which is preliminary data.</text>
</comment>
<dbReference type="EC" id="5.3.1.24" evidence="3"/>
<dbReference type="KEGG" id="clus:A9F13_01g07370"/>
<dbReference type="SUPFAM" id="SSF51366">
    <property type="entry name" value="Ribulose-phoshate binding barrel"/>
    <property type="match status" value="1"/>
</dbReference>
<dbReference type="CDD" id="cd00405">
    <property type="entry name" value="PRAI"/>
    <property type="match status" value="1"/>
</dbReference>
<evidence type="ECO:0000256" key="7">
    <source>
        <dbReference type="ARBA" id="ARBA00023141"/>
    </source>
</evidence>
<keyword evidence="7" id="KW-0057">Aromatic amino acid biosynthesis</keyword>
<keyword evidence="8 10" id="KW-0413">Isomerase</keyword>
<evidence type="ECO:0000259" key="9">
    <source>
        <dbReference type="Pfam" id="PF00697"/>
    </source>
</evidence>
<keyword evidence="5" id="KW-0028">Amino-acid biosynthesis</keyword>
<dbReference type="GO" id="GO:0004640">
    <property type="term" value="F:phosphoribosylanthranilate isomerase activity"/>
    <property type="evidence" value="ECO:0007669"/>
    <property type="project" value="UniProtKB-EC"/>
</dbReference>
<dbReference type="PANTHER" id="PTHR42894">
    <property type="entry name" value="N-(5'-PHOSPHORIBOSYL)ANTHRANILATE ISOMERASE"/>
    <property type="match status" value="1"/>
</dbReference>
<dbReference type="PANTHER" id="PTHR42894:SF1">
    <property type="entry name" value="N-(5'-PHOSPHORIBOSYL)ANTHRANILATE ISOMERASE"/>
    <property type="match status" value="1"/>
</dbReference>
<dbReference type="GO" id="GO:0000162">
    <property type="term" value="P:L-tryptophan biosynthetic process"/>
    <property type="evidence" value="ECO:0007669"/>
    <property type="project" value="UniProtKB-KW"/>
</dbReference>
<dbReference type="InterPro" id="IPR011060">
    <property type="entry name" value="RibuloseP-bd_barrel"/>
</dbReference>